<evidence type="ECO:0000313" key="2">
    <source>
        <dbReference type="Proteomes" id="UP000827721"/>
    </source>
</evidence>
<reference evidence="1 2" key="1">
    <citation type="submission" date="2021-02" db="EMBL/GenBank/DDBJ databases">
        <title>Plant Genome Project.</title>
        <authorList>
            <person name="Zhang R.-G."/>
        </authorList>
    </citation>
    <scope>NUCLEOTIDE SEQUENCE [LARGE SCALE GENOMIC DNA]</scope>
    <source>
        <tissue evidence="1">Leaves</tissue>
    </source>
</reference>
<protein>
    <submittedName>
        <fullName evidence="1">Uncharacterized protein</fullName>
    </submittedName>
</protein>
<name>A0ABQ8I0G6_9ROSI</name>
<comment type="caution">
    <text evidence="1">The sequence shown here is derived from an EMBL/GenBank/DDBJ whole genome shotgun (WGS) entry which is preliminary data.</text>
</comment>
<dbReference type="EMBL" id="JAFEMO010000005">
    <property type="protein sequence ID" value="KAH7569954.1"/>
    <property type="molecule type" value="Genomic_DNA"/>
</dbReference>
<keyword evidence="2" id="KW-1185">Reference proteome</keyword>
<sequence>MKEKTMEESGSVFPGFQTISVHKEEYEYVFRRPLSKLQSRAPCPLQLIIKPIASSLECKGASNSSSAAPPSSSFTSVPIPLPSLLDSSIIQEGNTAKSH</sequence>
<dbReference type="Proteomes" id="UP000827721">
    <property type="component" value="Unassembled WGS sequence"/>
</dbReference>
<evidence type="ECO:0000313" key="1">
    <source>
        <dbReference type="EMBL" id="KAH7569954.1"/>
    </source>
</evidence>
<accession>A0ABQ8I0G6</accession>
<proteinExistence type="predicted"/>
<organism evidence="1 2">
    <name type="scientific">Xanthoceras sorbifolium</name>
    <dbReference type="NCBI Taxonomy" id="99658"/>
    <lineage>
        <taxon>Eukaryota</taxon>
        <taxon>Viridiplantae</taxon>
        <taxon>Streptophyta</taxon>
        <taxon>Embryophyta</taxon>
        <taxon>Tracheophyta</taxon>
        <taxon>Spermatophyta</taxon>
        <taxon>Magnoliopsida</taxon>
        <taxon>eudicotyledons</taxon>
        <taxon>Gunneridae</taxon>
        <taxon>Pentapetalae</taxon>
        <taxon>rosids</taxon>
        <taxon>malvids</taxon>
        <taxon>Sapindales</taxon>
        <taxon>Sapindaceae</taxon>
        <taxon>Xanthoceroideae</taxon>
        <taxon>Xanthoceras</taxon>
    </lineage>
</organism>
<gene>
    <name evidence="1" type="ORF">JRO89_XS05G0023800</name>
</gene>